<evidence type="ECO:0000313" key="2">
    <source>
        <dbReference type="Proteomes" id="UP001066276"/>
    </source>
</evidence>
<protein>
    <submittedName>
        <fullName evidence="1">Uncharacterized protein</fullName>
    </submittedName>
</protein>
<sequence length="109" mass="12502">MHAPCSLCPNAGTQRLSPALLLFRLCRSTRCPCHRLHCRSRLKEALKGPTAVSHLRSGPRSVPPRYLRHPIQSFMRLRPGELTVPALNWPPCSPDFEMRADWKQLFYIV</sequence>
<keyword evidence="2" id="KW-1185">Reference proteome</keyword>
<dbReference type="AlphaFoldDB" id="A0AAV7PY28"/>
<name>A0AAV7PY28_PLEWA</name>
<dbReference type="EMBL" id="JANPWB010000011">
    <property type="protein sequence ID" value="KAJ1131854.1"/>
    <property type="molecule type" value="Genomic_DNA"/>
</dbReference>
<reference evidence="1" key="1">
    <citation type="journal article" date="2022" name="bioRxiv">
        <title>Sequencing and chromosome-scale assembly of the giantPleurodeles waltlgenome.</title>
        <authorList>
            <person name="Brown T."/>
            <person name="Elewa A."/>
            <person name="Iarovenko S."/>
            <person name="Subramanian E."/>
            <person name="Araus A.J."/>
            <person name="Petzold A."/>
            <person name="Susuki M."/>
            <person name="Suzuki K.-i.T."/>
            <person name="Hayashi T."/>
            <person name="Toyoda A."/>
            <person name="Oliveira C."/>
            <person name="Osipova E."/>
            <person name="Leigh N.D."/>
            <person name="Simon A."/>
            <person name="Yun M.H."/>
        </authorList>
    </citation>
    <scope>NUCLEOTIDE SEQUENCE</scope>
    <source>
        <strain evidence="1">20211129_DDA</strain>
        <tissue evidence="1">Liver</tissue>
    </source>
</reference>
<proteinExistence type="predicted"/>
<dbReference type="Proteomes" id="UP001066276">
    <property type="component" value="Chromosome 7"/>
</dbReference>
<evidence type="ECO:0000313" key="1">
    <source>
        <dbReference type="EMBL" id="KAJ1131854.1"/>
    </source>
</evidence>
<accession>A0AAV7PY28</accession>
<comment type="caution">
    <text evidence="1">The sequence shown here is derived from an EMBL/GenBank/DDBJ whole genome shotgun (WGS) entry which is preliminary data.</text>
</comment>
<gene>
    <name evidence="1" type="ORF">NDU88_010186</name>
</gene>
<organism evidence="1 2">
    <name type="scientific">Pleurodeles waltl</name>
    <name type="common">Iberian ribbed newt</name>
    <dbReference type="NCBI Taxonomy" id="8319"/>
    <lineage>
        <taxon>Eukaryota</taxon>
        <taxon>Metazoa</taxon>
        <taxon>Chordata</taxon>
        <taxon>Craniata</taxon>
        <taxon>Vertebrata</taxon>
        <taxon>Euteleostomi</taxon>
        <taxon>Amphibia</taxon>
        <taxon>Batrachia</taxon>
        <taxon>Caudata</taxon>
        <taxon>Salamandroidea</taxon>
        <taxon>Salamandridae</taxon>
        <taxon>Pleurodelinae</taxon>
        <taxon>Pleurodeles</taxon>
    </lineage>
</organism>